<organism evidence="5 6">
    <name type="scientific">Cylicocyclus nassatus</name>
    <name type="common">Nematode worm</name>
    <dbReference type="NCBI Taxonomy" id="53992"/>
    <lineage>
        <taxon>Eukaryota</taxon>
        <taxon>Metazoa</taxon>
        <taxon>Ecdysozoa</taxon>
        <taxon>Nematoda</taxon>
        <taxon>Chromadorea</taxon>
        <taxon>Rhabditida</taxon>
        <taxon>Rhabditina</taxon>
        <taxon>Rhabditomorpha</taxon>
        <taxon>Strongyloidea</taxon>
        <taxon>Strongylidae</taxon>
        <taxon>Cylicocyclus</taxon>
    </lineage>
</organism>
<evidence type="ECO:0000256" key="2">
    <source>
        <dbReference type="ARBA" id="ARBA00010112"/>
    </source>
</evidence>
<keyword evidence="6" id="KW-1185">Reference proteome</keyword>
<dbReference type="InterPro" id="IPR001534">
    <property type="entry name" value="Transthyretin-like"/>
</dbReference>
<evidence type="ECO:0000256" key="4">
    <source>
        <dbReference type="ARBA" id="ARBA00022729"/>
    </source>
</evidence>
<proteinExistence type="inferred from homology"/>
<dbReference type="GO" id="GO:0005576">
    <property type="term" value="C:extracellular region"/>
    <property type="evidence" value="ECO:0007669"/>
    <property type="project" value="UniProtKB-SubCell"/>
</dbReference>
<dbReference type="Pfam" id="PF01060">
    <property type="entry name" value="TTR-52"/>
    <property type="match status" value="1"/>
</dbReference>
<dbReference type="GO" id="GO:0009986">
    <property type="term" value="C:cell surface"/>
    <property type="evidence" value="ECO:0007669"/>
    <property type="project" value="InterPro"/>
</dbReference>
<evidence type="ECO:0000313" key="5">
    <source>
        <dbReference type="EMBL" id="CAJ0597777.1"/>
    </source>
</evidence>
<dbReference type="Proteomes" id="UP001176961">
    <property type="component" value="Unassembled WGS sequence"/>
</dbReference>
<dbReference type="PANTHER" id="PTHR21700:SF24">
    <property type="entry name" value="TRANSTHYRETIN-LIKE FAMILY PROTEIN"/>
    <property type="match status" value="1"/>
</dbReference>
<protein>
    <recommendedName>
        <fullName evidence="7">Transthyretin-like family protein</fullName>
    </recommendedName>
</protein>
<evidence type="ECO:0008006" key="7">
    <source>
        <dbReference type="Google" id="ProtNLM"/>
    </source>
</evidence>
<keyword evidence="3" id="KW-0964">Secreted</keyword>
<evidence type="ECO:0000256" key="3">
    <source>
        <dbReference type="ARBA" id="ARBA00022525"/>
    </source>
</evidence>
<dbReference type="PANTHER" id="PTHR21700">
    <property type="entry name" value="TRANSTHYRETIN-LIKE FAMILY PROTEIN-RELATED"/>
    <property type="match status" value="1"/>
</dbReference>
<dbReference type="AlphaFoldDB" id="A0AA36GT93"/>
<accession>A0AA36GT93</accession>
<dbReference type="EMBL" id="CATQJL010000223">
    <property type="protein sequence ID" value="CAJ0597777.1"/>
    <property type="molecule type" value="Genomic_DNA"/>
</dbReference>
<comment type="similarity">
    <text evidence="2">Belongs to the nematode transthyretin-like family.</text>
</comment>
<name>A0AA36GT93_CYLNA</name>
<evidence type="ECO:0000256" key="1">
    <source>
        <dbReference type="ARBA" id="ARBA00004613"/>
    </source>
</evidence>
<dbReference type="Gene3D" id="2.60.40.3330">
    <property type="match status" value="1"/>
</dbReference>
<comment type="subcellular location">
    <subcellularLocation>
        <location evidence="1">Secreted</location>
    </subcellularLocation>
</comment>
<evidence type="ECO:0000313" key="6">
    <source>
        <dbReference type="Proteomes" id="UP001176961"/>
    </source>
</evidence>
<comment type="caution">
    <text evidence="5">The sequence shown here is derived from an EMBL/GenBank/DDBJ whole genome shotgun (WGS) entry which is preliminary data.</text>
</comment>
<dbReference type="InterPro" id="IPR038479">
    <property type="entry name" value="Transthyretin-like_sf"/>
</dbReference>
<reference evidence="5" key="1">
    <citation type="submission" date="2023-07" db="EMBL/GenBank/DDBJ databases">
        <authorList>
            <consortium name="CYATHOMIX"/>
        </authorList>
    </citation>
    <scope>NUCLEOTIDE SEQUENCE</scope>
    <source>
        <strain evidence="5">N/A</strain>
    </source>
</reference>
<gene>
    <name evidence="5" type="ORF">CYNAS_LOCUS9760</name>
</gene>
<sequence>MQVIFLLLTIPVSYCTLFGLIGTTQSIGVIGKLKCKGVPASGVKMKLEDAEIIFNRKLQKGNTDTDGTFMLTGSAKEWSKIDPKLNIYHKCNYKGRCYRKVSIYIPKEYITPGKKAVKYYNIGSLELSMKPKGETISCLY</sequence>
<keyword evidence="4" id="KW-0732">Signal</keyword>